<proteinExistence type="predicted"/>
<dbReference type="AlphaFoldDB" id="A0A327SK88"/>
<dbReference type="Proteomes" id="UP000249754">
    <property type="component" value="Unassembled WGS sequence"/>
</dbReference>
<gene>
    <name evidence="1" type="ORF">LY11_03166</name>
</gene>
<name>A0A327SK88_9SPHI</name>
<protein>
    <submittedName>
        <fullName evidence="1">Uncharacterized protein</fullName>
    </submittedName>
</protein>
<accession>A0A327SK88</accession>
<comment type="caution">
    <text evidence="1">The sequence shown here is derived from an EMBL/GenBank/DDBJ whole genome shotgun (WGS) entry which is preliminary data.</text>
</comment>
<dbReference type="RefSeq" id="WP_111634601.1">
    <property type="nucleotide sequence ID" value="NZ_QLLR01000016.1"/>
</dbReference>
<evidence type="ECO:0000313" key="2">
    <source>
        <dbReference type="Proteomes" id="UP000249754"/>
    </source>
</evidence>
<dbReference type="EMBL" id="QLLR01000016">
    <property type="protein sequence ID" value="RAJ28892.1"/>
    <property type="molecule type" value="Genomic_DNA"/>
</dbReference>
<sequence>MEKELYYALSDNADMSCVCATLREVADLIDIDLGDIDPKERVRVFYTVTPLYLTEIEFKELSDAQF</sequence>
<organism evidence="1 2">
    <name type="scientific">Pedobacter cryoconitis</name>
    <dbReference type="NCBI Taxonomy" id="188932"/>
    <lineage>
        <taxon>Bacteria</taxon>
        <taxon>Pseudomonadati</taxon>
        <taxon>Bacteroidota</taxon>
        <taxon>Sphingobacteriia</taxon>
        <taxon>Sphingobacteriales</taxon>
        <taxon>Sphingobacteriaceae</taxon>
        <taxon>Pedobacter</taxon>
    </lineage>
</organism>
<reference evidence="1 2" key="1">
    <citation type="submission" date="2018-06" db="EMBL/GenBank/DDBJ databases">
        <title>Genomic Encyclopedia of Archaeal and Bacterial Type Strains, Phase II (KMG-II): from individual species to whole genera.</title>
        <authorList>
            <person name="Goeker M."/>
        </authorList>
    </citation>
    <scope>NUCLEOTIDE SEQUENCE [LARGE SCALE GENOMIC DNA]</scope>
    <source>
        <strain evidence="1 2">DSM 14825</strain>
    </source>
</reference>
<evidence type="ECO:0000313" key="1">
    <source>
        <dbReference type="EMBL" id="RAJ28892.1"/>
    </source>
</evidence>